<gene>
    <name evidence="1" type="ORF">BEN49_02695</name>
</gene>
<evidence type="ECO:0000313" key="1">
    <source>
        <dbReference type="EMBL" id="OGX82081.1"/>
    </source>
</evidence>
<reference evidence="1 2" key="1">
    <citation type="submission" date="2016-08" db="EMBL/GenBank/DDBJ databases">
        <title>Hymenobacter coccineus sp. nov., Hymenobacter lapidarius sp. nov. and Hymenobacter glacialis sp. nov., isolated from Antarctic soil.</title>
        <authorList>
            <person name="Sedlacek I."/>
            <person name="Kralova S."/>
            <person name="Kyrova K."/>
            <person name="Maslanova I."/>
            <person name="Stankova E."/>
            <person name="Vrbovska V."/>
            <person name="Nemec M."/>
            <person name="Bartak M."/>
            <person name="Svec P."/>
            <person name="Busse H.-J."/>
            <person name="Pantucek R."/>
        </authorList>
    </citation>
    <scope>NUCLEOTIDE SEQUENCE [LARGE SCALE GENOMIC DNA]</scope>
    <source>
        <strain evidence="1 2">CCM 8649</strain>
    </source>
</reference>
<dbReference type="AlphaFoldDB" id="A0A1G1SU04"/>
<dbReference type="Proteomes" id="UP000177506">
    <property type="component" value="Unassembled WGS sequence"/>
</dbReference>
<proteinExistence type="predicted"/>
<evidence type="ECO:0000313" key="2">
    <source>
        <dbReference type="Proteomes" id="UP000177506"/>
    </source>
</evidence>
<protein>
    <submittedName>
        <fullName evidence="1">Uncharacterized protein</fullName>
    </submittedName>
</protein>
<comment type="caution">
    <text evidence="1">The sequence shown here is derived from an EMBL/GenBank/DDBJ whole genome shotgun (WGS) entry which is preliminary data.</text>
</comment>
<accession>A0A1G1SU04</accession>
<dbReference type="EMBL" id="MDZA01000437">
    <property type="protein sequence ID" value="OGX82081.1"/>
    <property type="molecule type" value="Genomic_DNA"/>
</dbReference>
<organism evidence="1 2">
    <name type="scientific">Hymenobacter coccineus</name>
    <dbReference type="NCBI Taxonomy" id="1908235"/>
    <lineage>
        <taxon>Bacteria</taxon>
        <taxon>Pseudomonadati</taxon>
        <taxon>Bacteroidota</taxon>
        <taxon>Cytophagia</taxon>
        <taxon>Cytophagales</taxon>
        <taxon>Hymenobacteraceae</taxon>
        <taxon>Hymenobacter</taxon>
    </lineage>
</organism>
<keyword evidence="2" id="KW-1185">Reference proteome</keyword>
<sequence>MFLWWGADLVQFYNDAYRPSLGHAGKHPAALGQRGADCWPKPHCPQNLVLLAAEPSGSQVSVWKRKGF</sequence>
<name>A0A1G1SU04_9BACT</name>